<feature type="binding site" evidence="11">
    <location>
        <position position="197"/>
    </location>
    <ligand>
        <name>substrate</name>
    </ligand>
</feature>
<keyword evidence="4 11" id="KW-0028">Amino-acid biosynthesis</keyword>
<sequence>MIVLVGFMGAGKSTVGRQLAARTGLPFVDSDAALVERLGMPIPDYFTEHGETAFRDAERRTVLDLLATQEPCVLALGGGALGSAEVVAALASHQVVHLDVDLEEALTRAGDPAGRPMLRRHDVPQLYASRRPVYENAADVAVDTTGRDAGEVTESIIHALPRRSRPQVVLVGPPGSGKSAVGHALAELLGAGCTETDREVERLAGTPVSEVFVDLGEPRFRELEREATMQVLTRDGVVEIGGGAITDPTVREALRDHTVVFLDVGIADAARRIGFDQSSSMVALLPRRSWIRHMETRRPLYAEVATWTVDTAGRSVQDVADQVVELLQGGSA</sequence>
<feature type="binding site" evidence="11">
    <location>
        <position position="242"/>
    </location>
    <ligand>
        <name>substrate</name>
    </ligand>
</feature>
<feature type="binding site" evidence="11">
    <location>
        <position position="179"/>
    </location>
    <ligand>
        <name>Mg(2+)</name>
        <dbReference type="ChEBI" id="CHEBI:18420"/>
    </ligand>
</feature>
<evidence type="ECO:0000256" key="10">
    <source>
        <dbReference type="ARBA" id="ARBA00048567"/>
    </source>
</evidence>
<dbReference type="PANTHER" id="PTHR21087">
    <property type="entry name" value="SHIKIMATE KINASE"/>
    <property type="match status" value="1"/>
</dbReference>
<organism evidence="12 13">
    <name type="scientific">Arsenicicoccus bolidensis</name>
    <dbReference type="NCBI Taxonomy" id="229480"/>
    <lineage>
        <taxon>Bacteria</taxon>
        <taxon>Bacillati</taxon>
        <taxon>Actinomycetota</taxon>
        <taxon>Actinomycetes</taxon>
        <taxon>Micrococcales</taxon>
        <taxon>Intrasporangiaceae</taxon>
        <taxon>Arsenicicoccus</taxon>
    </lineage>
</organism>
<feature type="binding site" evidence="11">
    <location>
        <position position="221"/>
    </location>
    <ligand>
        <name>substrate</name>
    </ligand>
</feature>
<dbReference type="Pfam" id="PF01202">
    <property type="entry name" value="SKI"/>
    <property type="match status" value="2"/>
</dbReference>
<comment type="caution">
    <text evidence="11">Lacks conserved residue(s) required for the propagation of feature annotation.</text>
</comment>
<reference evidence="12 13" key="1">
    <citation type="submission" date="2022-02" db="EMBL/GenBank/DDBJ databases">
        <title>Uncovering new skin microbiome diversity through culturing and metagenomics.</title>
        <authorList>
            <person name="Conlan S."/>
            <person name="Deming C."/>
            <person name="Nisc Comparative Sequencing Program N."/>
            <person name="Segre J.A."/>
        </authorList>
    </citation>
    <scope>NUCLEOTIDE SEQUENCE [LARGE SCALE GENOMIC DNA]</scope>
    <source>
        <strain evidence="12 13">ACRQZ</strain>
    </source>
</reference>
<dbReference type="PANTHER" id="PTHR21087:SF16">
    <property type="entry name" value="SHIKIMATE KINASE 1, CHLOROPLASTIC"/>
    <property type="match status" value="1"/>
</dbReference>
<evidence type="ECO:0000256" key="11">
    <source>
        <dbReference type="HAMAP-Rule" id="MF_00109"/>
    </source>
</evidence>
<dbReference type="SUPFAM" id="SSF52540">
    <property type="entry name" value="P-loop containing nucleoside triphosphate hydrolases"/>
    <property type="match status" value="2"/>
</dbReference>
<evidence type="ECO:0000256" key="1">
    <source>
        <dbReference type="ARBA" id="ARBA00004842"/>
    </source>
</evidence>
<evidence type="ECO:0000313" key="12">
    <source>
        <dbReference type="EMBL" id="MCG7323632.1"/>
    </source>
</evidence>
<evidence type="ECO:0000256" key="9">
    <source>
        <dbReference type="ARBA" id="ARBA00023141"/>
    </source>
</evidence>
<dbReference type="CDD" id="cd00464">
    <property type="entry name" value="SK"/>
    <property type="match status" value="2"/>
</dbReference>
<dbReference type="InterPro" id="IPR023000">
    <property type="entry name" value="Shikimate_kinase_CS"/>
</dbReference>
<keyword evidence="7 11" id="KW-0418">Kinase</keyword>
<dbReference type="PROSITE" id="PS01128">
    <property type="entry name" value="SHIKIMATE_KINASE"/>
    <property type="match status" value="1"/>
</dbReference>
<feature type="binding site" evidence="11">
    <location>
        <position position="314"/>
    </location>
    <ligand>
        <name>ATP</name>
        <dbReference type="ChEBI" id="CHEBI:30616"/>
    </ligand>
</feature>
<gene>
    <name evidence="11" type="primary">aroK</name>
    <name evidence="12" type="ORF">MHL29_17300</name>
</gene>
<keyword evidence="11" id="KW-0479">Metal-binding</keyword>
<dbReference type="Gene3D" id="3.40.50.300">
    <property type="entry name" value="P-loop containing nucleotide triphosphate hydrolases"/>
    <property type="match status" value="2"/>
</dbReference>
<dbReference type="HAMAP" id="MF_00109">
    <property type="entry name" value="Shikimate_kinase"/>
    <property type="match status" value="2"/>
</dbReference>
<comment type="catalytic activity">
    <reaction evidence="10 11">
        <text>shikimate + ATP = 3-phosphoshikimate + ADP + H(+)</text>
        <dbReference type="Rhea" id="RHEA:13121"/>
        <dbReference type="ChEBI" id="CHEBI:15378"/>
        <dbReference type="ChEBI" id="CHEBI:30616"/>
        <dbReference type="ChEBI" id="CHEBI:36208"/>
        <dbReference type="ChEBI" id="CHEBI:145989"/>
        <dbReference type="ChEBI" id="CHEBI:456216"/>
        <dbReference type="EC" id="2.7.1.71"/>
    </reaction>
</comment>
<dbReference type="InterPro" id="IPR031322">
    <property type="entry name" value="Shikimate/glucono_kinase"/>
</dbReference>
<keyword evidence="13" id="KW-1185">Reference proteome</keyword>
<evidence type="ECO:0000256" key="2">
    <source>
        <dbReference type="ARBA" id="ARBA00006997"/>
    </source>
</evidence>
<keyword evidence="9 11" id="KW-0057">Aromatic amino acid biosynthesis</keyword>
<comment type="similarity">
    <text evidence="2 11">Belongs to the shikimate kinase family.</text>
</comment>
<feature type="binding site" evidence="11">
    <location>
        <position position="147"/>
    </location>
    <ligand>
        <name>ATP</name>
        <dbReference type="ChEBI" id="CHEBI:30616"/>
    </ligand>
</feature>
<comment type="subunit">
    <text evidence="11">Monomer.</text>
</comment>
<protein>
    <recommendedName>
        <fullName evidence="3 11">Shikimate kinase</fullName>
        <shortName evidence="11">SK</shortName>
        <ecNumber evidence="3 11">2.7.1.71</ecNumber>
    </recommendedName>
</protein>
<feature type="binding site" evidence="11">
    <location>
        <position position="130"/>
    </location>
    <ligand>
        <name>substrate</name>
    </ligand>
</feature>
<feature type="binding site" evidence="11">
    <location>
        <begin position="175"/>
        <end position="180"/>
    </location>
    <ligand>
        <name>ATP</name>
        <dbReference type="ChEBI" id="CHEBI:30616"/>
    </ligand>
</feature>
<keyword evidence="11" id="KW-0963">Cytoplasm</keyword>
<comment type="pathway">
    <text evidence="1 11">Metabolic intermediate biosynthesis; chorismate biosynthesis; chorismate from D-erythrose 4-phosphate and phosphoenolpyruvate: step 5/7.</text>
</comment>
<feature type="binding site" evidence="11">
    <location>
        <position position="297"/>
    </location>
    <ligand>
        <name>substrate</name>
    </ligand>
</feature>
<proteinExistence type="inferred from homology"/>
<feature type="binding site" evidence="11">
    <location>
        <position position="115"/>
    </location>
    <ligand>
        <name>ATP</name>
        <dbReference type="ChEBI" id="CHEBI:30616"/>
    </ligand>
</feature>
<keyword evidence="6 11" id="KW-0547">Nucleotide-binding</keyword>
<feature type="binding site" evidence="11">
    <location>
        <position position="55"/>
    </location>
    <ligand>
        <name>substrate</name>
    </ligand>
</feature>
<dbReference type="EMBL" id="JAKRCV010000090">
    <property type="protein sequence ID" value="MCG7323632.1"/>
    <property type="molecule type" value="Genomic_DNA"/>
</dbReference>
<comment type="subcellular location">
    <subcellularLocation>
        <location evidence="11">Cytoplasm</location>
    </subcellularLocation>
</comment>
<feature type="binding site" evidence="11">
    <location>
        <position position="13"/>
    </location>
    <ligand>
        <name>Mg(2+)</name>
        <dbReference type="ChEBI" id="CHEBI:18420"/>
    </ligand>
</feature>
<comment type="caution">
    <text evidence="12">The sequence shown here is derived from an EMBL/GenBank/DDBJ whole genome shotgun (WGS) entry which is preliminary data.</text>
</comment>
<name>A0ABS9Q6Z1_9MICO</name>
<accession>A0ABS9Q6Z1</accession>
<comment type="function">
    <text evidence="11">Catalyzes the specific phosphorylation of the 3-hydroxyl group of shikimic acid using ATP as a cosubstrate.</text>
</comment>
<evidence type="ECO:0000256" key="4">
    <source>
        <dbReference type="ARBA" id="ARBA00022605"/>
    </source>
</evidence>
<evidence type="ECO:0000256" key="5">
    <source>
        <dbReference type="ARBA" id="ARBA00022679"/>
    </source>
</evidence>
<comment type="cofactor">
    <cofactor evidence="11">
        <name>Mg(2+)</name>
        <dbReference type="ChEBI" id="CHEBI:18420"/>
    </cofactor>
    <text evidence="11">Binds 1 Mg(2+) ion per subunit.</text>
</comment>
<feature type="binding site" evidence="11">
    <location>
        <position position="78"/>
    </location>
    <ligand>
        <name>substrate</name>
    </ligand>
</feature>
<evidence type="ECO:0000256" key="6">
    <source>
        <dbReference type="ARBA" id="ARBA00022741"/>
    </source>
</evidence>
<evidence type="ECO:0000313" key="13">
    <source>
        <dbReference type="Proteomes" id="UP001521931"/>
    </source>
</evidence>
<keyword evidence="8 11" id="KW-0067">ATP-binding</keyword>
<dbReference type="InterPro" id="IPR000623">
    <property type="entry name" value="Shikimate_kinase/TSH1"/>
</dbReference>
<dbReference type="Proteomes" id="UP001521931">
    <property type="component" value="Unassembled WGS sequence"/>
</dbReference>
<evidence type="ECO:0000256" key="3">
    <source>
        <dbReference type="ARBA" id="ARBA00012154"/>
    </source>
</evidence>
<dbReference type="EC" id="2.7.1.71" evidence="3 11"/>
<feature type="binding site" evidence="11">
    <location>
        <position position="31"/>
    </location>
    <ligand>
        <name>substrate</name>
    </ligand>
</feature>
<dbReference type="InterPro" id="IPR027417">
    <property type="entry name" value="P-loop_NTPase"/>
</dbReference>
<keyword evidence="5 11" id="KW-0808">Transferase</keyword>
<dbReference type="PRINTS" id="PR01100">
    <property type="entry name" value="SHIKIMTKNASE"/>
</dbReference>
<dbReference type="RefSeq" id="WP_239266456.1">
    <property type="nucleotide sequence ID" value="NZ_JAKRCV010000090.1"/>
</dbReference>
<evidence type="ECO:0000256" key="8">
    <source>
        <dbReference type="ARBA" id="ARBA00022840"/>
    </source>
</evidence>
<evidence type="ECO:0000256" key="7">
    <source>
        <dbReference type="ARBA" id="ARBA00022777"/>
    </source>
</evidence>
<feature type="binding site" evidence="11">
    <location>
        <begin position="9"/>
        <end position="14"/>
    </location>
    <ligand>
        <name>ATP</name>
        <dbReference type="ChEBI" id="CHEBI:30616"/>
    </ligand>
</feature>
<keyword evidence="11" id="KW-0460">Magnesium</keyword>